<dbReference type="Pfam" id="PF08241">
    <property type="entry name" value="Methyltransf_11"/>
    <property type="match status" value="1"/>
</dbReference>
<evidence type="ECO:0000313" key="5">
    <source>
        <dbReference type="Proteomes" id="UP001279553"/>
    </source>
</evidence>
<dbReference type="PANTHER" id="PTHR13090:SF1">
    <property type="entry name" value="ARGININE-HYDROXYLASE NDUFAF5, MITOCHONDRIAL"/>
    <property type="match status" value="1"/>
</dbReference>
<feature type="domain" description="Methyltransferase type 11" evidence="3">
    <location>
        <begin position="58"/>
        <end position="138"/>
    </location>
</feature>
<proteinExistence type="predicted"/>
<dbReference type="GO" id="GO:0032259">
    <property type="term" value="P:methylation"/>
    <property type="evidence" value="ECO:0007669"/>
    <property type="project" value="UniProtKB-KW"/>
</dbReference>
<accession>A0AAW9DR34</accession>
<evidence type="ECO:0000256" key="1">
    <source>
        <dbReference type="ARBA" id="ARBA00022603"/>
    </source>
</evidence>
<evidence type="ECO:0000259" key="3">
    <source>
        <dbReference type="Pfam" id="PF08241"/>
    </source>
</evidence>
<dbReference type="PANTHER" id="PTHR13090">
    <property type="entry name" value="ARGININE-HYDROXYLASE NDUFAF5, MITOCHONDRIAL"/>
    <property type="match status" value="1"/>
</dbReference>
<evidence type="ECO:0000256" key="2">
    <source>
        <dbReference type="ARBA" id="ARBA00022679"/>
    </source>
</evidence>
<protein>
    <submittedName>
        <fullName evidence="4">Methyltransferase domain-containing protein</fullName>
    </submittedName>
</protein>
<dbReference type="EMBL" id="JAWXYB010000018">
    <property type="protein sequence ID" value="MDX5931524.1"/>
    <property type="molecule type" value="Genomic_DNA"/>
</dbReference>
<dbReference type="GO" id="GO:0008757">
    <property type="term" value="F:S-adenosylmethionine-dependent methyltransferase activity"/>
    <property type="evidence" value="ECO:0007669"/>
    <property type="project" value="InterPro"/>
</dbReference>
<evidence type="ECO:0000313" key="4">
    <source>
        <dbReference type="EMBL" id="MDX5931524.1"/>
    </source>
</evidence>
<keyword evidence="1 4" id="KW-0489">Methyltransferase</keyword>
<dbReference type="InterPro" id="IPR013216">
    <property type="entry name" value="Methyltransf_11"/>
</dbReference>
<dbReference type="CDD" id="cd02440">
    <property type="entry name" value="AdoMet_MTases"/>
    <property type="match status" value="1"/>
</dbReference>
<reference evidence="4 5" key="1">
    <citation type="submission" date="2023-11" db="EMBL/GenBank/DDBJ databases">
        <title>MicrobeMod: A computational toolkit for identifying prokaryotic methylation and restriction-modification with nanopore sequencing.</title>
        <authorList>
            <person name="Crits-Christoph A."/>
            <person name="Kang S.C."/>
            <person name="Lee H."/>
            <person name="Ostrov N."/>
        </authorList>
    </citation>
    <scope>NUCLEOTIDE SEQUENCE [LARGE SCALE GENOMIC DNA]</scope>
    <source>
        <strain evidence="4 5">DSMZ 700</strain>
    </source>
</reference>
<keyword evidence="2" id="KW-0808">Transferase</keyword>
<comment type="caution">
    <text evidence="4">The sequence shown here is derived from an EMBL/GenBank/DDBJ whole genome shotgun (WGS) entry which is preliminary data.</text>
</comment>
<keyword evidence="5" id="KW-1185">Reference proteome</keyword>
<dbReference type="InterPro" id="IPR050602">
    <property type="entry name" value="Malonyl-ACP_OMT"/>
</dbReference>
<dbReference type="SUPFAM" id="SSF53335">
    <property type="entry name" value="S-adenosyl-L-methionine-dependent methyltransferases"/>
    <property type="match status" value="1"/>
</dbReference>
<organism evidence="4 5">
    <name type="scientific">Acidiphilium acidophilum</name>
    <name type="common">Thiobacillus acidophilus</name>
    <dbReference type="NCBI Taxonomy" id="76588"/>
    <lineage>
        <taxon>Bacteria</taxon>
        <taxon>Pseudomonadati</taxon>
        <taxon>Pseudomonadota</taxon>
        <taxon>Alphaproteobacteria</taxon>
        <taxon>Acetobacterales</taxon>
        <taxon>Acidocellaceae</taxon>
        <taxon>Acidiphilium</taxon>
    </lineage>
</organism>
<dbReference type="Proteomes" id="UP001279553">
    <property type="component" value="Unassembled WGS sequence"/>
</dbReference>
<name>A0AAW9DR34_ACIAO</name>
<sequence length="260" mass="27296">MSGQGMMMFDRAAVAAHRTRAAARRGAVAPVLEDLAVRVLDRLDDTGRHFTRALEIGGRGVVAPLLAARGIEVISTDLAPAMAAVAGGPAIVADEEFLPFGAARFDLIVAHLSLHWVNDLPGALIQLRRALTPEGLFIASLPLLGTLGNLRAALIEAEAALTGGAAPRVSPFPELSDCAGLLQRAGFALPVAEREIVEFEYANPMALLCDLRDAGETNATIARSRTIPPREMVPMALASMMSGGRLLVALHLGILTGWGS</sequence>
<gene>
    <name evidence="4" type="ORF">SIL87_12170</name>
</gene>
<dbReference type="AlphaFoldDB" id="A0AAW9DR34"/>
<dbReference type="InterPro" id="IPR029063">
    <property type="entry name" value="SAM-dependent_MTases_sf"/>
</dbReference>
<dbReference type="Gene3D" id="3.40.50.150">
    <property type="entry name" value="Vaccinia Virus protein VP39"/>
    <property type="match status" value="1"/>
</dbReference>